<comment type="caution">
    <text evidence="4">The sequence shown here is derived from an EMBL/GenBank/DDBJ whole genome shotgun (WGS) entry which is preliminary data.</text>
</comment>
<dbReference type="PANTHER" id="PTHR44858:SF1">
    <property type="entry name" value="UDP-N-ACETYLGLUCOSAMINE--PEPTIDE N-ACETYLGLUCOSAMINYLTRANSFERASE SPINDLY-RELATED"/>
    <property type="match status" value="1"/>
</dbReference>
<keyword evidence="2 3" id="KW-0802">TPR repeat</keyword>
<evidence type="ECO:0000313" key="4">
    <source>
        <dbReference type="EMBL" id="GEM82176.1"/>
    </source>
</evidence>
<feature type="repeat" description="TPR" evidence="3">
    <location>
        <begin position="279"/>
        <end position="312"/>
    </location>
</feature>
<reference evidence="4 5" key="1">
    <citation type="submission" date="2019-07" db="EMBL/GenBank/DDBJ databases">
        <title>Whole genome shotgun sequence of Meiothermus hypogaeus NBRC 106114.</title>
        <authorList>
            <person name="Hosoyama A."/>
            <person name="Uohara A."/>
            <person name="Ohji S."/>
            <person name="Ichikawa N."/>
        </authorList>
    </citation>
    <scope>NUCLEOTIDE SEQUENCE [LARGE SCALE GENOMIC DNA]</scope>
    <source>
        <strain evidence="4 5">NBRC 106114</strain>
    </source>
</reference>
<gene>
    <name evidence="4" type="ORF">MHY01S_03420</name>
</gene>
<sequence>MRFWFFVMVLVMGSVLGQQNPAQPAQPSSRPQTQASLCALLYDAGRSEAALTACERAVKEAPSAENLYLLARVQSELNRFTAAIENLRRSITLNSSFIQSYVALAQVYLRQYLLSENRDAAKNLLDQALNVLREAERVNAKYAPIYATRGTILAYQNRLDQAVESINRSLTIKDEPVVRALLADIYIRQGKWDEALKNYDDAVKAAPKNSSLRVKYGSLLLLRGNVDLAIEHLDQAVVLAPGNAEAWLRRGDAYYEKKDWQQAGVSYQQTVALSPVRFPDAYIGLGQVLIELKDFQKARFNFTKAVALESDNPVYRFWLCRANELLGDKAGAKAQCEQALKLRPDFREAQEVLNRLK</sequence>
<dbReference type="SMART" id="SM00028">
    <property type="entry name" value="TPR"/>
    <property type="match status" value="8"/>
</dbReference>
<keyword evidence="1" id="KW-0677">Repeat</keyword>
<dbReference type="PANTHER" id="PTHR44858">
    <property type="entry name" value="TETRATRICOPEPTIDE REPEAT PROTEIN 6"/>
    <property type="match status" value="1"/>
</dbReference>
<dbReference type="Pfam" id="PF14559">
    <property type="entry name" value="TPR_19"/>
    <property type="match status" value="1"/>
</dbReference>
<dbReference type="Pfam" id="PF13174">
    <property type="entry name" value="TPR_6"/>
    <property type="match status" value="1"/>
</dbReference>
<evidence type="ECO:0000256" key="1">
    <source>
        <dbReference type="ARBA" id="ARBA00022737"/>
    </source>
</evidence>
<dbReference type="EMBL" id="BJXL01000005">
    <property type="protein sequence ID" value="GEM82176.1"/>
    <property type="molecule type" value="Genomic_DNA"/>
</dbReference>
<evidence type="ECO:0000256" key="3">
    <source>
        <dbReference type="PROSITE-ProRule" id="PRU00339"/>
    </source>
</evidence>
<dbReference type="InterPro" id="IPR011990">
    <property type="entry name" value="TPR-like_helical_dom_sf"/>
</dbReference>
<evidence type="ECO:0000313" key="5">
    <source>
        <dbReference type="Proteomes" id="UP000321197"/>
    </source>
</evidence>
<dbReference type="SUPFAM" id="SSF48452">
    <property type="entry name" value="TPR-like"/>
    <property type="match status" value="1"/>
</dbReference>
<dbReference type="PROSITE" id="PS50005">
    <property type="entry name" value="TPR"/>
    <property type="match status" value="4"/>
</dbReference>
<evidence type="ECO:0000256" key="2">
    <source>
        <dbReference type="ARBA" id="ARBA00022803"/>
    </source>
</evidence>
<accession>A0A511QZN1</accession>
<name>A0A511QZN1_9DEIN</name>
<feature type="repeat" description="TPR" evidence="3">
    <location>
        <begin position="244"/>
        <end position="277"/>
    </location>
</feature>
<dbReference type="Gene3D" id="1.25.40.10">
    <property type="entry name" value="Tetratricopeptide repeat domain"/>
    <property type="match status" value="2"/>
</dbReference>
<dbReference type="InterPro" id="IPR019734">
    <property type="entry name" value="TPR_rpt"/>
</dbReference>
<protein>
    <submittedName>
        <fullName evidence="4">O-linked GlcNAc transferase</fullName>
    </submittedName>
</protein>
<dbReference type="Pfam" id="PF13432">
    <property type="entry name" value="TPR_16"/>
    <property type="match status" value="1"/>
</dbReference>
<dbReference type="AlphaFoldDB" id="A0A511QZN1"/>
<dbReference type="GO" id="GO:0016740">
    <property type="term" value="F:transferase activity"/>
    <property type="evidence" value="ECO:0007669"/>
    <property type="project" value="UniProtKB-KW"/>
</dbReference>
<proteinExistence type="predicted"/>
<keyword evidence="4" id="KW-0808">Transferase</keyword>
<dbReference type="Proteomes" id="UP000321197">
    <property type="component" value="Unassembled WGS sequence"/>
</dbReference>
<feature type="repeat" description="TPR" evidence="3">
    <location>
        <begin position="176"/>
        <end position="209"/>
    </location>
</feature>
<feature type="repeat" description="TPR" evidence="3">
    <location>
        <begin position="210"/>
        <end position="243"/>
    </location>
</feature>
<dbReference type="Pfam" id="PF12895">
    <property type="entry name" value="ANAPC3"/>
    <property type="match status" value="1"/>
</dbReference>
<dbReference type="InterPro" id="IPR050498">
    <property type="entry name" value="Ycf3"/>
</dbReference>
<organism evidence="4 5">
    <name type="scientific">Meiothermus hypogaeus NBRC 106114</name>
    <dbReference type="NCBI Taxonomy" id="1227553"/>
    <lineage>
        <taxon>Bacteria</taxon>
        <taxon>Thermotogati</taxon>
        <taxon>Deinococcota</taxon>
        <taxon>Deinococci</taxon>
        <taxon>Thermales</taxon>
        <taxon>Thermaceae</taxon>
        <taxon>Meiothermus</taxon>
    </lineage>
</organism>
<dbReference type="Pfam" id="PF13181">
    <property type="entry name" value="TPR_8"/>
    <property type="match status" value="1"/>
</dbReference>